<dbReference type="RefSeq" id="WP_183555361.1">
    <property type="nucleotide sequence ID" value="NZ_JACHBX010000003.1"/>
</dbReference>
<accession>A0A7W9X1C3</accession>
<dbReference type="PROSITE" id="PS50851">
    <property type="entry name" value="CHEW"/>
    <property type="match status" value="1"/>
</dbReference>
<dbReference type="SMART" id="SM00260">
    <property type="entry name" value="CheW"/>
    <property type="match status" value="1"/>
</dbReference>
<keyword evidence="3" id="KW-1185">Reference proteome</keyword>
<feature type="domain" description="CheW-like" evidence="1">
    <location>
        <begin position="8"/>
        <end position="148"/>
    </location>
</feature>
<dbReference type="EMBL" id="JACHBX010000003">
    <property type="protein sequence ID" value="MBB6134679.1"/>
    <property type="molecule type" value="Genomic_DNA"/>
</dbReference>
<organism evidence="2 3">
    <name type="scientific">Massilia aurea</name>
    <dbReference type="NCBI Taxonomy" id="373040"/>
    <lineage>
        <taxon>Bacteria</taxon>
        <taxon>Pseudomonadati</taxon>
        <taxon>Pseudomonadota</taxon>
        <taxon>Betaproteobacteria</taxon>
        <taxon>Burkholderiales</taxon>
        <taxon>Oxalobacteraceae</taxon>
        <taxon>Telluria group</taxon>
        <taxon>Massilia</taxon>
    </lineage>
</organism>
<proteinExistence type="predicted"/>
<protein>
    <submittedName>
        <fullName evidence="2">Chemotaxis signal transduction protein</fullName>
    </submittedName>
</protein>
<name>A0A7W9X1C3_9BURK</name>
<dbReference type="SUPFAM" id="SSF50341">
    <property type="entry name" value="CheW-like"/>
    <property type="match status" value="2"/>
</dbReference>
<dbReference type="Gene3D" id="2.40.50.180">
    <property type="entry name" value="CheA-289, Domain 4"/>
    <property type="match status" value="1"/>
</dbReference>
<evidence type="ECO:0000259" key="1">
    <source>
        <dbReference type="PROSITE" id="PS50851"/>
    </source>
</evidence>
<comment type="caution">
    <text evidence="2">The sequence shown here is derived from an EMBL/GenBank/DDBJ whole genome shotgun (WGS) entry which is preliminary data.</text>
</comment>
<dbReference type="GO" id="GO:0006935">
    <property type="term" value="P:chemotaxis"/>
    <property type="evidence" value="ECO:0007669"/>
    <property type="project" value="InterPro"/>
</dbReference>
<reference evidence="2 3" key="1">
    <citation type="submission" date="2020-08" db="EMBL/GenBank/DDBJ databases">
        <title>The Agave Microbiome: Exploring the role of microbial communities in plant adaptations to desert environments.</title>
        <authorList>
            <person name="Partida-Martinez L.P."/>
        </authorList>
    </citation>
    <scope>NUCLEOTIDE SEQUENCE [LARGE SCALE GENOMIC DNA]</scope>
    <source>
        <strain evidence="2 3">AT3.2</strain>
    </source>
</reference>
<dbReference type="Pfam" id="PF01584">
    <property type="entry name" value="CheW"/>
    <property type="match status" value="1"/>
</dbReference>
<evidence type="ECO:0000313" key="3">
    <source>
        <dbReference type="Proteomes" id="UP000540787"/>
    </source>
</evidence>
<dbReference type="GO" id="GO:0007165">
    <property type="term" value="P:signal transduction"/>
    <property type="evidence" value="ECO:0007669"/>
    <property type="project" value="InterPro"/>
</dbReference>
<dbReference type="InterPro" id="IPR002545">
    <property type="entry name" value="CheW-lke_dom"/>
</dbReference>
<gene>
    <name evidence="2" type="ORF">HD842_002837</name>
</gene>
<evidence type="ECO:0000313" key="2">
    <source>
        <dbReference type="EMBL" id="MBB6134679.1"/>
    </source>
</evidence>
<dbReference type="AlphaFoldDB" id="A0A7W9X1C3"/>
<sequence length="448" mass="46055">MPVTSSARLTLARIRIGEVGIGVRIEAVLQALPLPETFSRLPLRTHALLGMVEHDGMAVPVVDLARWLDVGTAPAGAVPQLLLLRDGDRTVGLRVDALEELVEVEAAALQRLHHGDDPDDVFHSAAPSGNGVLLSLLEATRLADLAQCWSTAPTAATADAPAESAAPPMADTLQRTCYALLDTGHGLIGVPPASLAEVLSLPPLTHIGSSAWCRWHDSQLALIASTALFQAPGVDTRVAAAPLLAVLQQADLALGVPVQAVLRLEEFGPGVPSTDGVGENVIDASGATVLLVDVTRLLARHPEAALARGDSVTSIASTSVGAGTINAEAYVVFDAAGLQAMPLAAIEQIVPLDVPLGATMAWHGAAIPLIDLRGEAPGADGADGTVLVAQGAHGLAGHIVRRVHSLIPAGAGRMFNMGANGTEFITTDDGGQEATYRIATLSALQATN</sequence>
<dbReference type="Proteomes" id="UP000540787">
    <property type="component" value="Unassembled WGS sequence"/>
</dbReference>
<dbReference type="InterPro" id="IPR036061">
    <property type="entry name" value="CheW-like_dom_sf"/>
</dbReference>